<dbReference type="EMBL" id="JACMRX010000001">
    <property type="protein sequence ID" value="KAF7998442.1"/>
    <property type="molecule type" value="Genomic_DNA"/>
</dbReference>
<name>A0A834Y5W2_APHGI</name>
<protein>
    <recommendedName>
        <fullName evidence="5">MI domain-containing protein</fullName>
    </recommendedName>
</protein>
<evidence type="ECO:0000313" key="6">
    <source>
        <dbReference type="EMBL" id="KAF7998442.1"/>
    </source>
</evidence>
<evidence type="ECO:0000256" key="1">
    <source>
        <dbReference type="ARBA" id="ARBA00004604"/>
    </source>
</evidence>
<dbReference type="GO" id="GO:0005730">
    <property type="term" value="C:nucleolus"/>
    <property type="evidence" value="ECO:0007669"/>
    <property type="project" value="UniProtKB-SubCell"/>
</dbReference>
<keyword evidence="3" id="KW-0539">Nucleus</keyword>
<dbReference type="InterPro" id="IPR050781">
    <property type="entry name" value="CWC22_splicing_factor"/>
</dbReference>
<dbReference type="GO" id="GO:0003723">
    <property type="term" value="F:RNA binding"/>
    <property type="evidence" value="ECO:0007669"/>
    <property type="project" value="InterPro"/>
</dbReference>
<evidence type="ECO:0000259" key="5">
    <source>
        <dbReference type="PROSITE" id="PS51366"/>
    </source>
</evidence>
<feature type="domain" description="MI" evidence="5">
    <location>
        <begin position="674"/>
        <end position="789"/>
    </location>
</feature>
<dbReference type="SMART" id="SM00543">
    <property type="entry name" value="MIF4G"/>
    <property type="match status" value="1"/>
</dbReference>
<dbReference type="FunFam" id="1.25.40.180:FF:000032">
    <property type="entry name" value="Nucleolar MIF4G domain-containing protein 1"/>
    <property type="match status" value="1"/>
</dbReference>
<dbReference type="InterPro" id="IPR016024">
    <property type="entry name" value="ARM-type_fold"/>
</dbReference>
<evidence type="ECO:0000256" key="4">
    <source>
        <dbReference type="SAM" id="MobiDB-lite"/>
    </source>
</evidence>
<dbReference type="OrthoDB" id="10260961at2759"/>
<dbReference type="GO" id="GO:0042274">
    <property type="term" value="P:ribosomal small subunit biogenesis"/>
    <property type="evidence" value="ECO:0007669"/>
    <property type="project" value="TreeGrafter"/>
</dbReference>
<feature type="compositionally biased region" description="Basic and acidic residues" evidence="4">
    <location>
        <begin position="330"/>
        <end position="345"/>
    </location>
</feature>
<gene>
    <name evidence="6" type="ORF">HCN44_009964</name>
</gene>
<comment type="caution">
    <text evidence="6">The sequence shown here is derived from an EMBL/GenBank/DDBJ whole genome shotgun (WGS) entry which is preliminary data.</text>
</comment>
<evidence type="ECO:0000313" key="7">
    <source>
        <dbReference type="Proteomes" id="UP000639338"/>
    </source>
</evidence>
<dbReference type="PANTHER" id="PTHR18034">
    <property type="entry name" value="CELL CYCLE CONTROL PROTEIN CWF22-RELATED"/>
    <property type="match status" value="1"/>
</dbReference>
<dbReference type="SUPFAM" id="SSF48371">
    <property type="entry name" value="ARM repeat"/>
    <property type="match status" value="1"/>
</dbReference>
<feature type="region of interest" description="Disordered" evidence="4">
    <location>
        <begin position="1"/>
        <end position="140"/>
    </location>
</feature>
<feature type="compositionally biased region" description="Basic residues" evidence="4">
    <location>
        <begin position="1"/>
        <end position="31"/>
    </location>
</feature>
<organism evidence="6 7">
    <name type="scientific">Aphidius gifuensis</name>
    <name type="common">Parasitoid wasp</name>
    <dbReference type="NCBI Taxonomy" id="684658"/>
    <lineage>
        <taxon>Eukaryota</taxon>
        <taxon>Metazoa</taxon>
        <taxon>Ecdysozoa</taxon>
        <taxon>Arthropoda</taxon>
        <taxon>Hexapoda</taxon>
        <taxon>Insecta</taxon>
        <taxon>Pterygota</taxon>
        <taxon>Neoptera</taxon>
        <taxon>Endopterygota</taxon>
        <taxon>Hymenoptera</taxon>
        <taxon>Apocrita</taxon>
        <taxon>Ichneumonoidea</taxon>
        <taxon>Braconidae</taxon>
        <taxon>Aphidiinae</taxon>
        <taxon>Aphidius</taxon>
    </lineage>
</organism>
<accession>A0A834Y5W2</accession>
<evidence type="ECO:0000256" key="3">
    <source>
        <dbReference type="ARBA" id="ARBA00023242"/>
    </source>
</evidence>
<dbReference type="InterPro" id="IPR003890">
    <property type="entry name" value="MIF4G-like_typ-3"/>
</dbReference>
<dbReference type="Gene3D" id="1.25.40.180">
    <property type="match status" value="1"/>
</dbReference>
<dbReference type="SMART" id="SM00544">
    <property type="entry name" value="MA3"/>
    <property type="match status" value="1"/>
</dbReference>
<feature type="region of interest" description="Disordered" evidence="4">
    <location>
        <begin position="173"/>
        <end position="345"/>
    </location>
</feature>
<sequence>MKAKKSNKKSITIKKSRKEIRKDQRKQKKVRRAEYYSKKNQRPGAVVTNQDDDNKNNNENIKLNKKKAEVSTEDRIARKLENEKKQQERLAKQMEKKRKHQLIEDNEMEDKTIKRLEKQLRLNKRKNKSTPKSFTDDGLDYLLDFCDPENRKIAIETEKHLMGADAESDFEEDFAMMTGVGNDKVAKGKDNNNDAEDDDDDDDDVDGLESDEDLEGLESGEDEDLEGSESDDDQDLEGLESDEDDQDLSELNDSDDSEPSPASKKRPAKVENKTLSKKQKVEKKNNTNKQIKSDENDENDFNNDDDDDEDAFDDDMEDFDEDKDDNDESESTKKNDDGTWEDIYGRKRDKDGNVITTTTTNKYIPPAARLKLLENTTIESEKISRLRKQLKGLINRLAEYNIHSIANQIEDLYMANSRNDMNELLAKLMMESIVAPVMTPDRLIAEHMMLIAILHANIGTEVGAHFLLTIVKKFNEMINQYNEVENKELDNIVLMISHLYNFKVYGSQLLYQILDILASKFNEKEIEIILLILKTVGFLLRKDDPILLKELIINLQQKASSSKSTNTRIQFMLEILMAIKNNNMSKIAQYDPSHIEHLKKMLKTILRKGNTVTQFNISLNDLLNVDERGKWWIVGSAWTGKIDNLKIDNKSTNNKDTMFSQKILDLADKQRMKGVKKDIFCILMTAEDYMDAFEKLHSLQAKDVIPVIINCCLQEKKFNLYYALLSQKLCDYDKKNARVFGLQLRDGIKNKLEILGEYKNIQIHNLAEFCANLIIGKAITLIILKDIEFTELDKPTMRFLRQLMIGILLNDNTESCVEAFEKISKSPNLKPLRDGLRFFISCFVVKNIDSKNLPENHVRKLKERADIVEKILLTRSGRIAF</sequence>
<dbReference type="Pfam" id="PF02854">
    <property type="entry name" value="MIF4G"/>
    <property type="match status" value="1"/>
</dbReference>
<dbReference type="Proteomes" id="UP000639338">
    <property type="component" value="Unassembled WGS sequence"/>
</dbReference>
<dbReference type="PROSITE" id="PS51366">
    <property type="entry name" value="MI"/>
    <property type="match status" value="1"/>
</dbReference>
<keyword evidence="7" id="KW-1185">Reference proteome</keyword>
<dbReference type="PANTHER" id="PTHR18034:SF4">
    <property type="entry name" value="NUCLEOLAR MIF4G DOMAIN-CONTAINING PROTEIN 1"/>
    <property type="match status" value="1"/>
</dbReference>
<comment type="similarity">
    <text evidence="2">Belongs to the CWC22 family.</text>
</comment>
<feature type="compositionally biased region" description="Basic and acidic residues" evidence="4">
    <location>
        <begin position="66"/>
        <end position="94"/>
    </location>
</feature>
<feature type="compositionally biased region" description="Basic and acidic residues" evidence="4">
    <location>
        <begin position="109"/>
        <end position="120"/>
    </location>
</feature>
<proteinExistence type="inferred from homology"/>
<reference evidence="6 7" key="1">
    <citation type="submission" date="2020-08" db="EMBL/GenBank/DDBJ databases">
        <title>Aphidius gifuensis genome sequencing and assembly.</title>
        <authorList>
            <person name="Du Z."/>
        </authorList>
    </citation>
    <scope>NUCLEOTIDE SEQUENCE [LARGE SCALE GENOMIC DNA]</scope>
    <source>
        <strain evidence="6">YNYX2018</strain>
        <tissue evidence="6">Adults</tissue>
    </source>
</reference>
<feature type="compositionally biased region" description="Acidic residues" evidence="4">
    <location>
        <begin position="295"/>
        <end position="329"/>
    </location>
</feature>
<feature type="compositionally biased region" description="Acidic residues" evidence="4">
    <location>
        <begin position="193"/>
        <end position="258"/>
    </location>
</feature>
<comment type="subcellular location">
    <subcellularLocation>
        <location evidence="1">Nucleus</location>
        <location evidence="1">Nucleolus</location>
    </subcellularLocation>
</comment>
<dbReference type="InterPro" id="IPR003891">
    <property type="entry name" value="Initiation_fac_eIF4g_MI"/>
</dbReference>
<evidence type="ECO:0000256" key="2">
    <source>
        <dbReference type="ARBA" id="ARBA00006856"/>
    </source>
</evidence>
<dbReference type="AlphaFoldDB" id="A0A834Y5W2"/>